<protein>
    <recommendedName>
        <fullName evidence="2">KANL3/Tex30 alpha/beta hydrolase-like domain-containing protein</fullName>
    </recommendedName>
</protein>
<dbReference type="PANTHER" id="PTHR13136:SF11">
    <property type="entry name" value="TESTIS-EXPRESSED PROTEIN 30"/>
    <property type="match status" value="1"/>
</dbReference>
<reference evidence="4" key="1">
    <citation type="journal article" date="2019" name="Int. J. Syst. Evol. Microbiol.">
        <title>The Global Catalogue of Microorganisms (GCM) 10K type strain sequencing project: providing services to taxonomists for standard genome sequencing and annotation.</title>
        <authorList>
            <consortium name="The Broad Institute Genomics Platform"/>
            <consortium name="The Broad Institute Genome Sequencing Center for Infectious Disease"/>
            <person name="Wu L."/>
            <person name="Ma J."/>
        </authorList>
    </citation>
    <scope>NUCLEOTIDE SEQUENCE [LARGE SCALE GENOMIC DNA]</scope>
    <source>
        <strain evidence="4">JCM 18961</strain>
    </source>
</reference>
<gene>
    <name evidence="3" type="ORF">GCM10025782_16350</name>
</gene>
<feature type="domain" description="KANL3/Tex30 alpha/beta hydrolase-like" evidence="2">
    <location>
        <begin position="32"/>
        <end position="197"/>
    </location>
</feature>
<name>A0ABP8Y441_9MICO</name>
<feature type="region of interest" description="Disordered" evidence="1">
    <location>
        <begin position="1"/>
        <end position="22"/>
    </location>
</feature>
<proteinExistence type="predicted"/>
<dbReference type="InterPro" id="IPR026555">
    <property type="entry name" value="NSL3/Tex30"/>
</dbReference>
<evidence type="ECO:0000313" key="3">
    <source>
        <dbReference type="EMBL" id="GAA4719712.1"/>
    </source>
</evidence>
<dbReference type="PANTHER" id="PTHR13136">
    <property type="entry name" value="TESTIS DEVELOPMENT PROTEIN PRTD"/>
    <property type="match status" value="1"/>
</dbReference>
<dbReference type="Gene3D" id="3.40.50.1820">
    <property type="entry name" value="alpha/beta hydrolase"/>
    <property type="match status" value="1"/>
</dbReference>
<evidence type="ECO:0000259" key="2">
    <source>
        <dbReference type="Pfam" id="PF20408"/>
    </source>
</evidence>
<comment type="caution">
    <text evidence="3">The sequence shown here is derived from an EMBL/GenBank/DDBJ whole genome shotgun (WGS) entry which is preliminary data.</text>
</comment>
<organism evidence="3 4">
    <name type="scientific">Pedococcus ginsenosidimutans</name>
    <dbReference type="NCBI Taxonomy" id="490570"/>
    <lineage>
        <taxon>Bacteria</taxon>
        <taxon>Bacillati</taxon>
        <taxon>Actinomycetota</taxon>
        <taxon>Actinomycetes</taxon>
        <taxon>Micrococcales</taxon>
        <taxon>Intrasporangiaceae</taxon>
        <taxon>Pedococcus</taxon>
    </lineage>
</organism>
<dbReference type="InterPro" id="IPR046879">
    <property type="entry name" value="KANL3/Tex30_Abhydrolase"/>
</dbReference>
<keyword evidence="4" id="KW-1185">Reference proteome</keyword>
<sequence>MTAGLPRPTRVLDVPTPQGTARATVHRPRGARATLVLGHGAGGQGWTGDIVSVTREMTGLGWAVVLVDQPWRLKGLKVATRPPTLDEAWVPVVRALVTGPGKLPGPLVVGGRSAGARVACRTAAAVHADAVLCLSFPLHPPGAPERSRADELRQPLAAGLPLHVVQGLRDPFGTPEEVRAELPAADLVSAVKGTHSFGRDPVDVVVAARTFLEQVAGR</sequence>
<accession>A0ABP8Y441</accession>
<dbReference type="EMBL" id="BAABLO010000004">
    <property type="protein sequence ID" value="GAA4719712.1"/>
    <property type="molecule type" value="Genomic_DNA"/>
</dbReference>
<dbReference type="SUPFAM" id="SSF53474">
    <property type="entry name" value="alpha/beta-Hydrolases"/>
    <property type="match status" value="1"/>
</dbReference>
<dbReference type="Pfam" id="PF20408">
    <property type="entry name" value="Abhydrolase_11"/>
    <property type="match status" value="1"/>
</dbReference>
<evidence type="ECO:0000313" key="4">
    <source>
        <dbReference type="Proteomes" id="UP001500556"/>
    </source>
</evidence>
<dbReference type="InterPro" id="IPR029058">
    <property type="entry name" value="AB_hydrolase_fold"/>
</dbReference>
<dbReference type="RefSeq" id="WP_345502397.1">
    <property type="nucleotide sequence ID" value="NZ_BAABLO010000004.1"/>
</dbReference>
<dbReference type="Proteomes" id="UP001500556">
    <property type="component" value="Unassembled WGS sequence"/>
</dbReference>
<evidence type="ECO:0000256" key="1">
    <source>
        <dbReference type="SAM" id="MobiDB-lite"/>
    </source>
</evidence>